<dbReference type="InterPro" id="IPR001062">
    <property type="entry name" value="Transcrpt_antiterm_NusG"/>
</dbReference>
<keyword evidence="2 5" id="KW-0889">Transcription antitermination</keyword>
<dbReference type="PRINTS" id="PR00338">
    <property type="entry name" value="NUSGTNSCPFCT"/>
</dbReference>
<dbReference type="NCBIfam" id="TIGR00922">
    <property type="entry name" value="nusG"/>
    <property type="match status" value="1"/>
</dbReference>
<feature type="compositionally biased region" description="Acidic residues" evidence="8">
    <location>
        <begin position="35"/>
        <end position="90"/>
    </location>
</feature>
<reference evidence="10 11" key="1">
    <citation type="submission" date="2019-07" db="EMBL/GenBank/DDBJ databases">
        <title>Georgenia wutianyii sp. nov. and Georgenia *** sp. nov. isolated from plateau pika (Ochotona curzoniae) in the Qinghai-Tibet plateau of China.</title>
        <authorList>
            <person name="Tian Z."/>
        </authorList>
    </citation>
    <scope>NUCLEOTIDE SEQUENCE [LARGE SCALE GENOMIC DNA]</scope>
    <source>
        <strain evidence="10 11">Z446</strain>
    </source>
</reference>
<keyword evidence="4 5" id="KW-0804">Transcription</keyword>
<name>A0A552WLL7_9MICO</name>
<feature type="region of interest" description="Disordered" evidence="8">
    <location>
        <begin position="1"/>
        <end position="90"/>
    </location>
</feature>
<dbReference type="SMART" id="SM00738">
    <property type="entry name" value="NGN"/>
    <property type="match status" value="1"/>
</dbReference>
<dbReference type="EMBL" id="VJXR01000077">
    <property type="protein sequence ID" value="TRW43539.1"/>
    <property type="molecule type" value="Genomic_DNA"/>
</dbReference>
<comment type="caution">
    <text evidence="10">The sequence shown here is derived from an EMBL/GenBank/DDBJ whole genome shotgun (WGS) entry which is preliminary data.</text>
</comment>
<organism evidence="10 11">
    <name type="scientific">Georgenia yuyongxinii</name>
    <dbReference type="NCBI Taxonomy" id="2589797"/>
    <lineage>
        <taxon>Bacteria</taxon>
        <taxon>Bacillati</taxon>
        <taxon>Actinomycetota</taxon>
        <taxon>Actinomycetes</taxon>
        <taxon>Micrococcales</taxon>
        <taxon>Bogoriellaceae</taxon>
        <taxon>Georgenia</taxon>
    </lineage>
</organism>
<dbReference type="Gene3D" id="3.30.70.940">
    <property type="entry name" value="NusG, N-terminal domain"/>
    <property type="match status" value="1"/>
</dbReference>
<evidence type="ECO:0000313" key="10">
    <source>
        <dbReference type="EMBL" id="TRW43539.1"/>
    </source>
</evidence>
<accession>A0A552WLL7</accession>
<keyword evidence="3 5" id="KW-0805">Transcription regulation</keyword>
<dbReference type="FunFam" id="3.30.70.940:FF:000002">
    <property type="entry name" value="Transcription termination/antitermination protein NusG"/>
    <property type="match status" value="1"/>
</dbReference>
<dbReference type="FunFam" id="2.30.30.30:FF:000002">
    <property type="entry name" value="Transcription termination/antitermination factor NusG"/>
    <property type="match status" value="1"/>
</dbReference>
<dbReference type="Proteomes" id="UP000318693">
    <property type="component" value="Unassembled WGS sequence"/>
</dbReference>
<dbReference type="GO" id="GO:0031564">
    <property type="term" value="P:transcription antitermination"/>
    <property type="evidence" value="ECO:0007669"/>
    <property type="project" value="UniProtKB-UniRule"/>
</dbReference>
<dbReference type="GO" id="GO:0032784">
    <property type="term" value="P:regulation of DNA-templated transcription elongation"/>
    <property type="evidence" value="ECO:0007669"/>
    <property type="project" value="InterPro"/>
</dbReference>
<evidence type="ECO:0000256" key="2">
    <source>
        <dbReference type="ARBA" id="ARBA00022814"/>
    </source>
</evidence>
<evidence type="ECO:0000256" key="3">
    <source>
        <dbReference type="ARBA" id="ARBA00023015"/>
    </source>
</evidence>
<dbReference type="InterPro" id="IPR015869">
    <property type="entry name" value="Transcrpt_antiterm_NusG_bac_CS"/>
</dbReference>
<dbReference type="PROSITE" id="PS01014">
    <property type="entry name" value="NUSG"/>
    <property type="match status" value="1"/>
</dbReference>
<evidence type="ECO:0000313" key="11">
    <source>
        <dbReference type="Proteomes" id="UP000318693"/>
    </source>
</evidence>
<feature type="compositionally biased region" description="Low complexity" evidence="8">
    <location>
        <begin position="20"/>
        <end position="32"/>
    </location>
</feature>
<keyword evidence="1 5" id="KW-0806">Transcription termination</keyword>
<evidence type="ECO:0000256" key="6">
    <source>
        <dbReference type="NCBIfam" id="TIGR00922"/>
    </source>
</evidence>
<comment type="similarity">
    <text evidence="5 7">Belongs to the NusG family.</text>
</comment>
<evidence type="ECO:0000256" key="4">
    <source>
        <dbReference type="ARBA" id="ARBA00023163"/>
    </source>
</evidence>
<dbReference type="InterPro" id="IPR036735">
    <property type="entry name" value="NGN_dom_sf"/>
</dbReference>
<evidence type="ECO:0000256" key="1">
    <source>
        <dbReference type="ARBA" id="ARBA00022472"/>
    </source>
</evidence>
<feature type="compositionally biased region" description="Acidic residues" evidence="8">
    <location>
        <begin position="1"/>
        <end position="14"/>
    </location>
</feature>
<keyword evidence="11" id="KW-1185">Reference proteome</keyword>
<dbReference type="InterPro" id="IPR047050">
    <property type="entry name" value="NGN"/>
</dbReference>
<dbReference type="GO" id="GO:0006353">
    <property type="term" value="P:DNA-templated transcription termination"/>
    <property type="evidence" value="ECO:0007669"/>
    <property type="project" value="UniProtKB-UniRule"/>
</dbReference>
<evidence type="ECO:0000256" key="8">
    <source>
        <dbReference type="SAM" id="MobiDB-lite"/>
    </source>
</evidence>
<dbReference type="HAMAP" id="MF_00948">
    <property type="entry name" value="NusG"/>
    <property type="match status" value="1"/>
</dbReference>
<gene>
    <name evidence="5 10" type="primary">nusG</name>
    <name evidence="10" type="ORF">FJ693_17310</name>
</gene>
<dbReference type="Pfam" id="PF02357">
    <property type="entry name" value="NusG"/>
    <property type="match status" value="1"/>
</dbReference>
<dbReference type="GO" id="GO:0005829">
    <property type="term" value="C:cytosol"/>
    <property type="evidence" value="ECO:0007669"/>
    <property type="project" value="UniProtKB-ARBA"/>
</dbReference>
<dbReference type="Gene3D" id="2.30.30.30">
    <property type="match status" value="1"/>
</dbReference>
<dbReference type="CDD" id="cd06091">
    <property type="entry name" value="KOW_NusG"/>
    <property type="match status" value="1"/>
</dbReference>
<evidence type="ECO:0000256" key="7">
    <source>
        <dbReference type="RuleBase" id="RU000538"/>
    </source>
</evidence>
<protein>
    <recommendedName>
        <fullName evidence="5 6">Transcription termination/antitermination protein NusG</fullName>
    </recommendedName>
</protein>
<dbReference type="InterPro" id="IPR006645">
    <property type="entry name" value="NGN-like_dom"/>
</dbReference>
<dbReference type="PANTHER" id="PTHR30265:SF2">
    <property type="entry name" value="TRANSCRIPTION TERMINATION_ANTITERMINATION PROTEIN NUSG"/>
    <property type="match status" value="1"/>
</dbReference>
<dbReference type="RefSeq" id="WP_143419712.1">
    <property type="nucleotide sequence ID" value="NZ_VJXR01000077.1"/>
</dbReference>
<dbReference type="AlphaFoldDB" id="A0A552WLL7"/>
<dbReference type="GO" id="GO:0006354">
    <property type="term" value="P:DNA-templated transcription elongation"/>
    <property type="evidence" value="ECO:0007669"/>
    <property type="project" value="UniProtKB-UniRule"/>
</dbReference>
<comment type="function">
    <text evidence="5 7">Participates in transcription elongation, termination and antitermination.</text>
</comment>
<dbReference type="SUPFAM" id="SSF82679">
    <property type="entry name" value="N-utilization substance G protein NusG, N-terminal domain"/>
    <property type="match status" value="1"/>
</dbReference>
<dbReference type="SUPFAM" id="SSF50104">
    <property type="entry name" value="Translation proteins SH3-like domain"/>
    <property type="match status" value="1"/>
</dbReference>
<evidence type="ECO:0000259" key="9">
    <source>
        <dbReference type="SMART" id="SM00738"/>
    </source>
</evidence>
<dbReference type="InterPro" id="IPR043425">
    <property type="entry name" value="NusG-like"/>
</dbReference>
<dbReference type="InterPro" id="IPR008991">
    <property type="entry name" value="Translation_prot_SH3-like_sf"/>
</dbReference>
<proteinExistence type="inferred from homology"/>
<dbReference type="InterPro" id="IPR014722">
    <property type="entry name" value="Rib_uL2_dom2"/>
</dbReference>
<sequence>MSENLEPTDLDEASAEPGQPADDVVVDAPAADLAEAGDEQDAATADDVEDAEPTDEADADEVEGAEPTDEVEGAEPTDAAEVEPEEDEELDPAEAFRKELRLLPGDWYVVHTYAGYEKRVKANLENRIQSLNMEDYIYQVEVPMEEVVEIKNAQRKLVNRVRIPGYTLVRMDLTDESWGAVRHTPGVTGFVGNTHQPVPLTEDEVFSMLAPAIQAKSATAPSKAAGGAAAATPIKVDFIVGESVTVTDGPFETLPATISEITPESQKLKVLVTIFGRETPVELSFSQVAKI</sequence>
<dbReference type="PANTHER" id="PTHR30265">
    <property type="entry name" value="RHO-INTERACTING TRANSCRIPTION TERMINATION FACTOR NUSG"/>
    <property type="match status" value="1"/>
</dbReference>
<feature type="domain" description="NusG-like N-terminal" evidence="9">
    <location>
        <begin position="104"/>
        <end position="212"/>
    </location>
</feature>
<dbReference type="CDD" id="cd09891">
    <property type="entry name" value="NGN_Bact_1"/>
    <property type="match status" value="1"/>
</dbReference>
<evidence type="ECO:0000256" key="5">
    <source>
        <dbReference type="HAMAP-Rule" id="MF_00948"/>
    </source>
</evidence>